<dbReference type="AlphaFoldDB" id="A0AAD0QYP0"/>
<protein>
    <submittedName>
        <fullName evidence="2">Uncharacterized protein</fullName>
    </submittedName>
</protein>
<sequence>MIIVGAFLVGLGMAGFGLYLVTLGGSGEGTIVFMGQRLDSKNAGVTSIFIGAVLVIFLVRPAYKVIMRPQTQHDSLITLLQMFQRGTGTPTENVALLERIANSNNPNKRDYLFQASLTPTISFMEAEAINIALEDLDSGVQVSNLLKRCRESELPKIQSMVPECPDPLYKKIVTSFKYERYIARKDSPSYAKLNEFLGECLAHGRFTERARQLSRELEAELRGNALPRDKVVQNNFSASQTASSRDKAIRLAQEGKFSEGMDAANEALLQDRSLDSDAKFVFALTRCCAALGDLKTSLMALQVLSAKNVNAMKDPEFDSTVQFLVDRGLSQDDLEDIV</sequence>
<evidence type="ECO:0000256" key="1">
    <source>
        <dbReference type="SAM" id="Phobius"/>
    </source>
</evidence>
<evidence type="ECO:0000313" key="2">
    <source>
        <dbReference type="EMBL" id="AXM98015.1"/>
    </source>
</evidence>
<feature type="transmembrane region" description="Helical" evidence="1">
    <location>
        <begin position="7"/>
        <end position="25"/>
    </location>
</feature>
<keyword evidence="1" id="KW-0812">Transmembrane</keyword>
<dbReference type="Proteomes" id="UP000256503">
    <property type="component" value="Chromosome"/>
</dbReference>
<evidence type="ECO:0000313" key="3">
    <source>
        <dbReference type="Proteomes" id="UP000256503"/>
    </source>
</evidence>
<organism evidence="2 3">
    <name type="scientific">Pseudomonas plecoglossicida</name>
    <dbReference type="NCBI Taxonomy" id="70775"/>
    <lineage>
        <taxon>Bacteria</taxon>
        <taxon>Pseudomonadati</taxon>
        <taxon>Pseudomonadota</taxon>
        <taxon>Gammaproteobacteria</taxon>
        <taxon>Pseudomonadales</taxon>
        <taxon>Pseudomonadaceae</taxon>
        <taxon>Pseudomonas</taxon>
    </lineage>
</organism>
<gene>
    <name evidence="2" type="ORF">DVB73_20650</name>
</gene>
<name>A0AAD0QYP0_PSEDL</name>
<proteinExistence type="predicted"/>
<reference evidence="2 3" key="1">
    <citation type="submission" date="2018-07" db="EMBL/GenBank/DDBJ databases">
        <title>Complete genome sequence of a Pseudomonas plecoglossicida strain pathogenic to the marine fish, Larimichthys crocea.</title>
        <authorList>
            <person name="Tao Z."/>
        </authorList>
    </citation>
    <scope>NUCLEOTIDE SEQUENCE [LARGE SCALE GENOMIC DNA]</scope>
    <source>
        <strain evidence="2 3">XSDHY-P</strain>
    </source>
</reference>
<feature type="transmembrane region" description="Helical" evidence="1">
    <location>
        <begin position="45"/>
        <end position="63"/>
    </location>
</feature>
<accession>A0AAD0QYP0</accession>
<keyword evidence="1" id="KW-1133">Transmembrane helix</keyword>
<keyword evidence="1" id="KW-0472">Membrane</keyword>
<dbReference type="EMBL" id="CP031146">
    <property type="protein sequence ID" value="AXM98015.1"/>
    <property type="molecule type" value="Genomic_DNA"/>
</dbReference>